<protein>
    <submittedName>
        <fullName evidence="2">Uncharacterized protein</fullName>
    </submittedName>
</protein>
<proteinExistence type="predicted"/>
<dbReference type="AlphaFoldDB" id="A0A5N5GL21"/>
<dbReference type="EMBL" id="SMOL01000487">
    <property type="protein sequence ID" value="KAB2611444.1"/>
    <property type="molecule type" value="Genomic_DNA"/>
</dbReference>
<reference evidence="2 3" key="1">
    <citation type="submission" date="2019-09" db="EMBL/GenBank/DDBJ databases">
        <authorList>
            <person name="Ou C."/>
        </authorList>
    </citation>
    <scope>NUCLEOTIDE SEQUENCE [LARGE SCALE GENOMIC DNA]</scope>
    <source>
        <strain evidence="2">S2</strain>
        <tissue evidence="2">Leaf</tissue>
    </source>
</reference>
<reference evidence="3" key="2">
    <citation type="submission" date="2019-10" db="EMBL/GenBank/DDBJ databases">
        <title>A de novo genome assembly of a pear dwarfing rootstock.</title>
        <authorList>
            <person name="Wang F."/>
            <person name="Wang J."/>
            <person name="Li S."/>
            <person name="Zhang Y."/>
            <person name="Fang M."/>
            <person name="Ma L."/>
            <person name="Zhao Y."/>
            <person name="Jiang S."/>
        </authorList>
    </citation>
    <scope>NUCLEOTIDE SEQUENCE [LARGE SCALE GENOMIC DNA]</scope>
</reference>
<evidence type="ECO:0000313" key="2">
    <source>
        <dbReference type="EMBL" id="KAB2611444.1"/>
    </source>
</evidence>
<evidence type="ECO:0000256" key="1">
    <source>
        <dbReference type="SAM" id="MobiDB-lite"/>
    </source>
</evidence>
<name>A0A5N5GL21_9ROSA</name>
<feature type="region of interest" description="Disordered" evidence="1">
    <location>
        <begin position="21"/>
        <end position="42"/>
    </location>
</feature>
<sequence>MEEVFSPEDARFQIMTDTLDQTLGHRHENDPSASSSRQRTEQVKTLTFEVAGLKEQIAA</sequence>
<evidence type="ECO:0000313" key="3">
    <source>
        <dbReference type="Proteomes" id="UP000327157"/>
    </source>
</evidence>
<keyword evidence="3" id="KW-1185">Reference proteome</keyword>
<dbReference type="Proteomes" id="UP000327157">
    <property type="component" value="Chromosome 17"/>
</dbReference>
<organism evidence="2 3">
    <name type="scientific">Pyrus ussuriensis x Pyrus communis</name>
    <dbReference type="NCBI Taxonomy" id="2448454"/>
    <lineage>
        <taxon>Eukaryota</taxon>
        <taxon>Viridiplantae</taxon>
        <taxon>Streptophyta</taxon>
        <taxon>Embryophyta</taxon>
        <taxon>Tracheophyta</taxon>
        <taxon>Spermatophyta</taxon>
        <taxon>Magnoliopsida</taxon>
        <taxon>eudicotyledons</taxon>
        <taxon>Gunneridae</taxon>
        <taxon>Pentapetalae</taxon>
        <taxon>rosids</taxon>
        <taxon>fabids</taxon>
        <taxon>Rosales</taxon>
        <taxon>Rosaceae</taxon>
        <taxon>Amygdaloideae</taxon>
        <taxon>Maleae</taxon>
        <taxon>Pyrus</taxon>
    </lineage>
</organism>
<comment type="caution">
    <text evidence="2">The sequence shown here is derived from an EMBL/GenBank/DDBJ whole genome shotgun (WGS) entry which is preliminary data.</text>
</comment>
<reference evidence="2 3" key="3">
    <citation type="submission" date="2019-11" db="EMBL/GenBank/DDBJ databases">
        <title>A de novo genome assembly of a pear dwarfing rootstock.</title>
        <authorList>
            <person name="Wang F."/>
            <person name="Wang J."/>
            <person name="Li S."/>
            <person name="Zhang Y."/>
            <person name="Fang M."/>
            <person name="Ma L."/>
            <person name="Zhao Y."/>
            <person name="Jiang S."/>
        </authorList>
    </citation>
    <scope>NUCLEOTIDE SEQUENCE [LARGE SCALE GENOMIC DNA]</scope>
    <source>
        <strain evidence="2">S2</strain>
        <tissue evidence="2">Leaf</tissue>
    </source>
</reference>
<gene>
    <name evidence="2" type="ORF">D8674_019476</name>
</gene>
<accession>A0A5N5GL21</accession>